<accession>A0A1V8TNB1</accession>
<comment type="caution">
    <text evidence="2">The sequence shown here is derived from an EMBL/GenBank/DDBJ whole genome shotgun (WGS) entry which is preliminary data.</text>
</comment>
<dbReference type="AlphaFoldDB" id="A0A1V8TNB1"/>
<gene>
    <name evidence="2" type="ORF">B0A48_02310</name>
</gene>
<keyword evidence="3" id="KW-1185">Reference proteome</keyword>
<dbReference type="InParanoid" id="A0A1V8TNB1"/>
<evidence type="ECO:0000256" key="1">
    <source>
        <dbReference type="SAM" id="MobiDB-lite"/>
    </source>
</evidence>
<feature type="region of interest" description="Disordered" evidence="1">
    <location>
        <begin position="518"/>
        <end position="570"/>
    </location>
</feature>
<feature type="compositionally biased region" description="Basic residues" evidence="1">
    <location>
        <begin position="284"/>
        <end position="298"/>
    </location>
</feature>
<evidence type="ECO:0000313" key="2">
    <source>
        <dbReference type="EMBL" id="OQO12846.1"/>
    </source>
</evidence>
<feature type="region of interest" description="Disordered" evidence="1">
    <location>
        <begin position="223"/>
        <end position="344"/>
    </location>
</feature>
<feature type="compositionally biased region" description="Low complexity" evidence="1">
    <location>
        <begin position="308"/>
        <end position="336"/>
    </location>
</feature>
<evidence type="ECO:0000313" key="3">
    <source>
        <dbReference type="Proteomes" id="UP000192596"/>
    </source>
</evidence>
<dbReference type="EMBL" id="NAJO01000004">
    <property type="protein sequence ID" value="OQO12846.1"/>
    <property type="molecule type" value="Genomic_DNA"/>
</dbReference>
<reference evidence="3" key="1">
    <citation type="submission" date="2017-03" db="EMBL/GenBank/DDBJ databases">
        <title>Genomes of endolithic fungi from Antarctica.</title>
        <authorList>
            <person name="Coleine C."/>
            <person name="Masonjones S."/>
            <person name="Stajich J.E."/>
        </authorList>
    </citation>
    <scope>NUCLEOTIDE SEQUENCE [LARGE SCALE GENOMIC DNA]</scope>
    <source>
        <strain evidence="3">CCFEE 5527</strain>
    </source>
</reference>
<organism evidence="2 3">
    <name type="scientific">Cryoendolithus antarcticus</name>
    <dbReference type="NCBI Taxonomy" id="1507870"/>
    <lineage>
        <taxon>Eukaryota</taxon>
        <taxon>Fungi</taxon>
        <taxon>Dikarya</taxon>
        <taxon>Ascomycota</taxon>
        <taxon>Pezizomycotina</taxon>
        <taxon>Dothideomycetes</taxon>
        <taxon>Dothideomycetidae</taxon>
        <taxon>Cladosporiales</taxon>
        <taxon>Cladosporiaceae</taxon>
        <taxon>Cryoendolithus</taxon>
    </lineage>
</organism>
<feature type="compositionally biased region" description="Polar residues" evidence="1">
    <location>
        <begin position="391"/>
        <end position="401"/>
    </location>
</feature>
<feature type="region of interest" description="Disordered" evidence="1">
    <location>
        <begin position="388"/>
        <end position="412"/>
    </location>
</feature>
<feature type="compositionally biased region" description="Low complexity" evidence="1">
    <location>
        <begin position="230"/>
        <end position="249"/>
    </location>
</feature>
<sequence>MHFSCFSSAPSHTITEKDWMRPSRDSFVSARIKWWNSKAAGDALSLQQTLPTNYFRANKLKELLASFAHKSPDIGDDDAESKGCFGLFAGRKKAPESELAPQRNFTVRHSSIQAGEQRRARIDAAKARRQYSVAQTQAHLPALSEEDIERIPAKSLDHPLIRDSIHLGLIVQQRDPGIHRISGLEQDTLPGAEQLRIVVSDKSKLMCSSPAFSIVPSLYATSEGKEEGPTTAATAHAKASAGSEANATALPSHGADVSRRSIDGNSEEVETGLEAVSQRPLSWYRKKSKNSNNRKRSRPDKGHQHIHSSSSSGTSETPSASLVGSDSTRSSTPPSTVAVQASPEIEPACHKQISLLRASSSASPAYVSDDKGNIERVASIRAKVPMDTTDSKTGLTHSTSLLPGGSASPRTAVIRKPVPGSYPTSVAEWSPKFDQSMVNANKKGAPKLYTAYHPSFAKSIGEDPLYQTPGELAIESQEHRSDKDIDAEIPDFDAGPDAVAAKYVADLDKGVVGEKLPVSTQTARQLRSSRQLAQLKRSSAVHKSSPSSSPRTPKPHRMNSNRYPVHSPETARKFSAMPMYTRGGQDKGETWDQKRKEDKALVDKERKKAAKLALKEAKAHTEKHAGDDCGNCDSCKGARLGQQMMIL</sequence>
<proteinExistence type="predicted"/>
<dbReference type="Proteomes" id="UP000192596">
    <property type="component" value="Unassembled WGS sequence"/>
</dbReference>
<protein>
    <submittedName>
        <fullName evidence="2">Uncharacterized protein</fullName>
    </submittedName>
</protein>
<feature type="compositionally biased region" description="Low complexity" evidence="1">
    <location>
        <begin position="536"/>
        <end position="551"/>
    </location>
</feature>
<name>A0A1V8TNB1_9PEZI</name>
<feature type="compositionally biased region" description="Polar residues" evidence="1">
    <location>
        <begin position="518"/>
        <end position="532"/>
    </location>
</feature>